<feature type="chain" id="PRO_5047534179" evidence="1">
    <location>
        <begin position="20"/>
        <end position="153"/>
    </location>
</feature>
<dbReference type="EMBL" id="JAWXXV010000001">
    <property type="protein sequence ID" value="MDX5984625.1"/>
    <property type="molecule type" value="Genomic_DNA"/>
</dbReference>
<feature type="signal peptide" evidence="1">
    <location>
        <begin position="1"/>
        <end position="19"/>
    </location>
</feature>
<organism evidence="2 3">
    <name type="scientific">Sphingomonas echinoides</name>
    <dbReference type="NCBI Taxonomy" id="59803"/>
    <lineage>
        <taxon>Bacteria</taxon>
        <taxon>Pseudomonadati</taxon>
        <taxon>Pseudomonadota</taxon>
        <taxon>Alphaproteobacteria</taxon>
        <taxon>Sphingomonadales</taxon>
        <taxon>Sphingomonadaceae</taxon>
        <taxon>Sphingomonas</taxon>
    </lineage>
</organism>
<reference evidence="2 3" key="1">
    <citation type="submission" date="2023-11" db="EMBL/GenBank/DDBJ databases">
        <title>MicrobeMod: A computational toolkit for identifying prokaryotic methylation and restriction-modification with nanopore sequencing.</title>
        <authorList>
            <person name="Crits-Christoph A."/>
            <person name="Kang S.C."/>
            <person name="Lee H."/>
            <person name="Ostrov N."/>
        </authorList>
    </citation>
    <scope>NUCLEOTIDE SEQUENCE [LARGE SCALE GENOMIC DNA]</scope>
    <source>
        <strain evidence="2 3">ATCC 14820</strain>
    </source>
</reference>
<comment type="caution">
    <text evidence="2">The sequence shown here is derived from an EMBL/GenBank/DDBJ whole genome shotgun (WGS) entry which is preliminary data.</text>
</comment>
<gene>
    <name evidence="2" type="ORF">SIL82_10150</name>
</gene>
<dbReference type="Proteomes" id="UP001279660">
    <property type="component" value="Unassembled WGS sequence"/>
</dbReference>
<name>A0ABU4PLT7_9SPHN</name>
<keyword evidence="1" id="KW-0732">Signal</keyword>
<evidence type="ECO:0000313" key="2">
    <source>
        <dbReference type="EMBL" id="MDX5984625.1"/>
    </source>
</evidence>
<dbReference type="RefSeq" id="WP_010403070.1">
    <property type="nucleotide sequence ID" value="NZ_JAWXXV010000001.1"/>
</dbReference>
<evidence type="ECO:0000256" key="1">
    <source>
        <dbReference type="SAM" id="SignalP"/>
    </source>
</evidence>
<sequence>MKALLPFAPLLLAAAPQSAPTPTPLPSSIDGLPLGAIPRQDLPAKGCAAYLWTVSGTRALVAMAQADPGRLRLSIGGTMTDLDRSGQSGAGGFGFGESNDYGAAGISAKLTMKIETRESISSGAVVTEGLLQLDRAGQDTVVVPVGGLIGCAT</sequence>
<accession>A0ABU4PLT7</accession>
<keyword evidence="3" id="KW-1185">Reference proteome</keyword>
<proteinExistence type="predicted"/>
<evidence type="ECO:0000313" key="3">
    <source>
        <dbReference type="Proteomes" id="UP001279660"/>
    </source>
</evidence>
<protein>
    <submittedName>
        <fullName evidence="2">Uncharacterized protein</fullName>
    </submittedName>
</protein>